<dbReference type="GO" id="GO:0003824">
    <property type="term" value="F:catalytic activity"/>
    <property type="evidence" value="ECO:0007669"/>
    <property type="project" value="InterPro"/>
</dbReference>
<dbReference type="GO" id="GO:0005737">
    <property type="term" value="C:cytoplasm"/>
    <property type="evidence" value="ECO:0007669"/>
    <property type="project" value="TreeGrafter"/>
</dbReference>
<dbReference type="InterPro" id="IPR034505">
    <property type="entry name" value="Coproporphyrinogen-III_oxidase"/>
</dbReference>
<sequence>MEKKKNRVFEGFGLYIHFPFCIKKCSYCDFVSYQFHKELSQKYFLYLKREVELFLEKFPKESIKRVQTIYIGGGTPSLIEAEQLSNFLSFLKCHFDLSNLKEFTIEANPESIEKEKFKAFKTLKINRVSIGVQSFNDETL</sequence>
<evidence type="ECO:0000313" key="2">
    <source>
        <dbReference type="EMBL" id="PMP83923.1"/>
    </source>
</evidence>
<name>A0A2J6X9B0_9BACT</name>
<dbReference type="PANTHER" id="PTHR13932:SF5">
    <property type="entry name" value="RADICAL S-ADENOSYL METHIONINE DOMAIN-CONTAINING PROTEIN 1, MITOCHONDRIAL"/>
    <property type="match status" value="1"/>
</dbReference>
<accession>A0A2J6X9B0</accession>
<dbReference type="InterPro" id="IPR058240">
    <property type="entry name" value="rSAM_sf"/>
</dbReference>
<dbReference type="SFLD" id="SFLDS00029">
    <property type="entry name" value="Radical_SAM"/>
    <property type="match status" value="1"/>
</dbReference>
<comment type="caution">
    <text evidence="2">The sequence shown here is derived from an EMBL/GenBank/DDBJ whole genome shotgun (WGS) entry which is preliminary data.</text>
</comment>
<evidence type="ECO:0000313" key="3">
    <source>
        <dbReference type="Proteomes" id="UP000236910"/>
    </source>
</evidence>
<evidence type="ECO:0000259" key="1">
    <source>
        <dbReference type="Pfam" id="PF04055"/>
    </source>
</evidence>
<dbReference type="EMBL" id="PNIX01000056">
    <property type="protein sequence ID" value="PMP83923.1"/>
    <property type="molecule type" value="Genomic_DNA"/>
</dbReference>
<dbReference type="Pfam" id="PF04055">
    <property type="entry name" value="Radical_SAM"/>
    <property type="match status" value="1"/>
</dbReference>
<reference evidence="2 3" key="1">
    <citation type="submission" date="2018-01" db="EMBL/GenBank/DDBJ databases">
        <title>Metagenomic assembled genomes from two thermal pools in the Uzon Caldera, Kamchatka, Russia.</title>
        <authorList>
            <person name="Wilkins L."/>
            <person name="Ettinger C."/>
        </authorList>
    </citation>
    <scope>NUCLEOTIDE SEQUENCE [LARGE SCALE GENOMIC DNA]</scope>
    <source>
        <strain evidence="2">ARK-10</strain>
    </source>
</reference>
<feature type="domain" description="Radical SAM core" evidence="1">
    <location>
        <begin position="15"/>
        <end position="139"/>
    </location>
</feature>
<feature type="non-terminal residue" evidence="2">
    <location>
        <position position="140"/>
    </location>
</feature>
<gene>
    <name evidence="2" type="ORF">C0175_00980</name>
</gene>
<dbReference type="SUPFAM" id="SSF102114">
    <property type="entry name" value="Radical SAM enzymes"/>
    <property type="match status" value="1"/>
</dbReference>
<dbReference type="Proteomes" id="UP000236910">
    <property type="component" value="Unassembled WGS sequence"/>
</dbReference>
<dbReference type="GO" id="GO:0051539">
    <property type="term" value="F:4 iron, 4 sulfur cluster binding"/>
    <property type="evidence" value="ECO:0007669"/>
    <property type="project" value="TreeGrafter"/>
</dbReference>
<dbReference type="GO" id="GO:0006779">
    <property type="term" value="P:porphyrin-containing compound biosynthetic process"/>
    <property type="evidence" value="ECO:0007669"/>
    <property type="project" value="TreeGrafter"/>
</dbReference>
<dbReference type="InterPro" id="IPR007197">
    <property type="entry name" value="rSAM"/>
</dbReference>
<protein>
    <submittedName>
        <fullName evidence="2">Coproporphyrinogen dehydrogenase</fullName>
    </submittedName>
</protein>
<proteinExistence type="predicted"/>
<dbReference type="PANTHER" id="PTHR13932">
    <property type="entry name" value="COPROPORPHYRINIGEN III OXIDASE"/>
    <property type="match status" value="1"/>
</dbReference>
<dbReference type="AlphaFoldDB" id="A0A2J6X9B0"/>
<organism evidence="2 3">
    <name type="scientific">Caldisericum exile</name>
    <dbReference type="NCBI Taxonomy" id="693075"/>
    <lineage>
        <taxon>Bacteria</taxon>
        <taxon>Pseudomonadati</taxon>
        <taxon>Caldisericota/Cryosericota group</taxon>
        <taxon>Caldisericota</taxon>
        <taxon>Caldisericia</taxon>
        <taxon>Caldisericales</taxon>
        <taxon>Caldisericaceae</taxon>
        <taxon>Caldisericum</taxon>
    </lineage>
</organism>